<protein>
    <recommendedName>
        <fullName evidence="4">PDZ domain-containing protein</fullName>
    </recommendedName>
</protein>
<evidence type="ECO:0000313" key="3">
    <source>
        <dbReference type="Proteomes" id="UP000291343"/>
    </source>
</evidence>
<proteinExistence type="predicted"/>
<organism evidence="2 3">
    <name type="scientific">Laodelphax striatellus</name>
    <name type="common">Small brown planthopper</name>
    <name type="synonym">Delphax striatella</name>
    <dbReference type="NCBI Taxonomy" id="195883"/>
    <lineage>
        <taxon>Eukaryota</taxon>
        <taxon>Metazoa</taxon>
        <taxon>Ecdysozoa</taxon>
        <taxon>Arthropoda</taxon>
        <taxon>Hexapoda</taxon>
        <taxon>Insecta</taxon>
        <taxon>Pterygota</taxon>
        <taxon>Neoptera</taxon>
        <taxon>Paraneoptera</taxon>
        <taxon>Hemiptera</taxon>
        <taxon>Auchenorrhyncha</taxon>
        <taxon>Fulgoroidea</taxon>
        <taxon>Delphacidae</taxon>
        <taxon>Criomorphinae</taxon>
        <taxon>Laodelphax</taxon>
    </lineage>
</organism>
<dbReference type="GO" id="GO:0005886">
    <property type="term" value="C:plasma membrane"/>
    <property type="evidence" value="ECO:0007669"/>
    <property type="project" value="TreeGrafter"/>
</dbReference>
<gene>
    <name evidence="2" type="ORF">LSTR_LSTR009068</name>
</gene>
<dbReference type="GO" id="GO:0005737">
    <property type="term" value="C:cytoplasm"/>
    <property type="evidence" value="ECO:0007669"/>
    <property type="project" value="TreeGrafter"/>
</dbReference>
<evidence type="ECO:0008006" key="4">
    <source>
        <dbReference type="Google" id="ProtNLM"/>
    </source>
</evidence>
<dbReference type="InterPro" id="IPR051230">
    <property type="entry name" value="APP-Binding"/>
</dbReference>
<dbReference type="SMR" id="A0A482XNT0"/>
<dbReference type="InterPro" id="IPR036034">
    <property type="entry name" value="PDZ_sf"/>
</dbReference>
<evidence type="ECO:0000256" key="1">
    <source>
        <dbReference type="ARBA" id="ARBA00022737"/>
    </source>
</evidence>
<sequence>MLYNALHIGDKVISVAGVRVQSSCDAHKLIRGAPSLYVAVVVRRVPFGRALALRRESEGQRGGVVQEGGTAEIKEVVAGGLAAVQGGVPPRAPSVERPGQLTTWCLTEINGRPLNLFFKENEVRDRLNAVGLDISFLVQPTDLVKQIRRQLKALRGYKDYIVQ</sequence>
<reference evidence="2 3" key="1">
    <citation type="journal article" date="2017" name="Gigascience">
        <title>Genome sequence of the small brown planthopper, Laodelphax striatellus.</title>
        <authorList>
            <person name="Zhu J."/>
            <person name="Jiang F."/>
            <person name="Wang X."/>
            <person name="Yang P."/>
            <person name="Bao Y."/>
            <person name="Zhao W."/>
            <person name="Wang W."/>
            <person name="Lu H."/>
            <person name="Wang Q."/>
            <person name="Cui N."/>
            <person name="Li J."/>
            <person name="Chen X."/>
            <person name="Luo L."/>
            <person name="Yu J."/>
            <person name="Kang L."/>
            <person name="Cui F."/>
        </authorList>
    </citation>
    <scope>NUCLEOTIDE SEQUENCE [LARGE SCALE GENOMIC DNA]</scope>
    <source>
        <strain evidence="2">Lst14</strain>
    </source>
</reference>
<dbReference type="OrthoDB" id="6126662at2759"/>
<accession>A0A482XNT0</accession>
<evidence type="ECO:0000313" key="2">
    <source>
        <dbReference type="EMBL" id="RZF47532.1"/>
    </source>
</evidence>
<dbReference type="PANTHER" id="PTHR12345">
    <property type="entry name" value="SYNTENIN RELATED"/>
    <property type="match status" value="1"/>
</dbReference>
<dbReference type="Proteomes" id="UP000291343">
    <property type="component" value="Unassembled WGS sequence"/>
</dbReference>
<dbReference type="PANTHER" id="PTHR12345:SF11">
    <property type="entry name" value="FI13065P"/>
    <property type="match status" value="1"/>
</dbReference>
<comment type="caution">
    <text evidence="2">The sequence shown here is derived from an EMBL/GenBank/DDBJ whole genome shotgun (WGS) entry which is preliminary data.</text>
</comment>
<dbReference type="EMBL" id="QKKF02004048">
    <property type="protein sequence ID" value="RZF47532.1"/>
    <property type="molecule type" value="Genomic_DNA"/>
</dbReference>
<dbReference type="AlphaFoldDB" id="A0A482XNT0"/>
<dbReference type="STRING" id="195883.A0A482XNT0"/>
<dbReference type="InParanoid" id="A0A482XNT0"/>
<dbReference type="SUPFAM" id="SSF50156">
    <property type="entry name" value="PDZ domain-like"/>
    <property type="match status" value="1"/>
</dbReference>
<keyword evidence="3" id="KW-1185">Reference proteome</keyword>
<name>A0A482XNT0_LAOST</name>
<keyword evidence="1" id="KW-0677">Repeat</keyword>